<evidence type="ECO:0000313" key="3">
    <source>
        <dbReference type="EMBL" id="KIL62413.1"/>
    </source>
</evidence>
<proteinExistence type="predicted"/>
<name>A0A0C2X146_AMAMK</name>
<keyword evidence="4" id="KW-1185">Reference proteome</keyword>
<dbReference type="InParanoid" id="A0A0C2X146"/>
<organism evidence="3 4">
    <name type="scientific">Amanita muscaria (strain Koide BX008)</name>
    <dbReference type="NCBI Taxonomy" id="946122"/>
    <lineage>
        <taxon>Eukaryota</taxon>
        <taxon>Fungi</taxon>
        <taxon>Dikarya</taxon>
        <taxon>Basidiomycota</taxon>
        <taxon>Agaricomycotina</taxon>
        <taxon>Agaricomycetes</taxon>
        <taxon>Agaricomycetidae</taxon>
        <taxon>Agaricales</taxon>
        <taxon>Pluteineae</taxon>
        <taxon>Amanitaceae</taxon>
        <taxon>Amanita</taxon>
    </lineage>
</organism>
<feature type="signal peptide" evidence="2">
    <location>
        <begin position="1"/>
        <end position="25"/>
    </location>
</feature>
<feature type="region of interest" description="Disordered" evidence="1">
    <location>
        <begin position="58"/>
        <end position="103"/>
    </location>
</feature>
<evidence type="ECO:0000256" key="1">
    <source>
        <dbReference type="SAM" id="MobiDB-lite"/>
    </source>
</evidence>
<dbReference type="AlphaFoldDB" id="A0A0C2X146"/>
<protein>
    <submittedName>
        <fullName evidence="3">Uncharacterized protein</fullName>
    </submittedName>
</protein>
<keyword evidence="2" id="KW-0732">Signal</keyword>
<dbReference type="HOGENOM" id="CLU_136301_0_0_1"/>
<feature type="chain" id="PRO_5002170519" evidence="2">
    <location>
        <begin position="26"/>
        <end position="137"/>
    </location>
</feature>
<evidence type="ECO:0000256" key="2">
    <source>
        <dbReference type="SAM" id="SignalP"/>
    </source>
</evidence>
<dbReference type="EMBL" id="KN818271">
    <property type="protein sequence ID" value="KIL62413.1"/>
    <property type="molecule type" value="Genomic_DNA"/>
</dbReference>
<evidence type="ECO:0000313" key="4">
    <source>
        <dbReference type="Proteomes" id="UP000054549"/>
    </source>
</evidence>
<sequence>MRLPTVLVFSVFVLAGMSTAIPVEGENIVARFDFLADVKARAYGEELELDARGVTMSKLRNKDSRPPSYKKAVKEPPVYQRIPPSPTHLIPYQTDRSIRPPSYRSAWKDPVIMSNTRRPQRQGFRAEYLRTLNDMAL</sequence>
<dbReference type="Proteomes" id="UP000054549">
    <property type="component" value="Unassembled WGS sequence"/>
</dbReference>
<reference evidence="3 4" key="1">
    <citation type="submission" date="2014-04" db="EMBL/GenBank/DDBJ databases">
        <title>Evolutionary Origins and Diversification of the Mycorrhizal Mutualists.</title>
        <authorList>
            <consortium name="DOE Joint Genome Institute"/>
            <consortium name="Mycorrhizal Genomics Consortium"/>
            <person name="Kohler A."/>
            <person name="Kuo A."/>
            <person name="Nagy L.G."/>
            <person name="Floudas D."/>
            <person name="Copeland A."/>
            <person name="Barry K.W."/>
            <person name="Cichocki N."/>
            <person name="Veneault-Fourrey C."/>
            <person name="LaButti K."/>
            <person name="Lindquist E.A."/>
            <person name="Lipzen A."/>
            <person name="Lundell T."/>
            <person name="Morin E."/>
            <person name="Murat C."/>
            <person name="Riley R."/>
            <person name="Ohm R."/>
            <person name="Sun H."/>
            <person name="Tunlid A."/>
            <person name="Henrissat B."/>
            <person name="Grigoriev I.V."/>
            <person name="Hibbett D.S."/>
            <person name="Martin F."/>
        </authorList>
    </citation>
    <scope>NUCLEOTIDE SEQUENCE [LARGE SCALE GENOMIC DNA]</scope>
    <source>
        <strain evidence="3 4">Koide BX008</strain>
    </source>
</reference>
<gene>
    <name evidence="3" type="ORF">M378DRAFT_12872</name>
</gene>
<accession>A0A0C2X146</accession>